<dbReference type="PROSITE" id="PS00076">
    <property type="entry name" value="PYRIDINE_REDOX_1"/>
    <property type="match status" value="1"/>
</dbReference>
<evidence type="ECO:0000256" key="4">
    <source>
        <dbReference type="ARBA" id="ARBA00016961"/>
    </source>
</evidence>
<comment type="miscellaneous">
    <text evidence="14">The active site is a redox-active disulfide bond.</text>
</comment>
<dbReference type="Gene3D" id="3.50.50.60">
    <property type="entry name" value="FAD/NAD(P)-binding domain"/>
    <property type="match status" value="2"/>
</dbReference>
<dbReference type="InterPro" id="IPR012999">
    <property type="entry name" value="Pyr_OxRdtase_I_AS"/>
</dbReference>
<evidence type="ECO:0000256" key="7">
    <source>
        <dbReference type="ARBA" id="ARBA00022823"/>
    </source>
</evidence>
<evidence type="ECO:0000259" key="15">
    <source>
        <dbReference type="Pfam" id="PF00364"/>
    </source>
</evidence>
<protein>
    <recommendedName>
        <fullName evidence="4 14">Dihydrolipoyl dehydrogenase</fullName>
        <ecNumber evidence="3 14">1.8.1.4</ecNumber>
    </recommendedName>
</protein>
<dbReference type="InterPro" id="IPR003016">
    <property type="entry name" value="2-oxoA_DH_lipoyl-BS"/>
</dbReference>
<dbReference type="RefSeq" id="WP_209661202.1">
    <property type="nucleotide sequence ID" value="NZ_JAGGLI010000022.1"/>
</dbReference>
<dbReference type="InterPro" id="IPR000089">
    <property type="entry name" value="Biotin_lipoyl"/>
</dbReference>
<evidence type="ECO:0000256" key="10">
    <source>
        <dbReference type="ARBA" id="ARBA00023027"/>
    </source>
</evidence>
<dbReference type="GO" id="GO:0004148">
    <property type="term" value="F:dihydrolipoyl dehydrogenase (NADH) activity"/>
    <property type="evidence" value="ECO:0007669"/>
    <property type="project" value="UniProtKB-EC"/>
</dbReference>
<dbReference type="NCBIfam" id="TIGR01350">
    <property type="entry name" value="lipoamide_DH"/>
    <property type="match status" value="1"/>
</dbReference>
<dbReference type="PIRSF" id="PIRSF000350">
    <property type="entry name" value="Mercury_reductase_MerA"/>
    <property type="match status" value="1"/>
</dbReference>
<feature type="domain" description="FAD/NAD(P)-binding" evidence="17">
    <location>
        <begin position="106"/>
        <end position="427"/>
    </location>
</feature>
<dbReference type="Gene3D" id="3.30.390.30">
    <property type="match status" value="1"/>
</dbReference>
<comment type="catalytic activity">
    <reaction evidence="13 14">
        <text>N(6)-[(R)-dihydrolipoyl]-L-lysyl-[protein] + NAD(+) = N(6)-[(R)-lipoyl]-L-lysyl-[protein] + NADH + H(+)</text>
        <dbReference type="Rhea" id="RHEA:15045"/>
        <dbReference type="Rhea" id="RHEA-COMP:10474"/>
        <dbReference type="Rhea" id="RHEA-COMP:10475"/>
        <dbReference type="ChEBI" id="CHEBI:15378"/>
        <dbReference type="ChEBI" id="CHEBI:57540"/>
        <dbReference type="ChEBI" id="CHEBI:57945"/>
        <dbReference type="ChEBI" id="CHEBI:83099"/>
        <dbReference type="ChEBI" id="CHEBI:83100"/>
        <dbReference type="EC" id="1.8.1.4"/>
    </reaction>
</comment>
<dbReference type="Pfam" id="PF00364">
    <property type="entry name" value="Biotin_lipoyl"/>
    <property type="match status" value="1"/>
</dbReference>
<dbReference type="CDD" id="cd06849">
    <property type="entry name" value="lipoyl_domain"/>
    <property type="match status" value="1"/>
</dbReference>
<keyword evidence="6 14" id="KW-0285">Flavoprotein</keyword>
<evidence type="ECO:0000256" key="11">
    <source>
        <dbReference type="ARBA" id="ARBA00023157"/>
    </source>
</evidence>
<dbReference type="PANTHER" id="PTHR22912">
    <property type="entry name" value="DISULFIDE OXIDOREDUCTASE"/>
    <property type="match status" value="1"/>
</dbReference>
<dbReference type="PANTHER" id="PTHR22912:SF217">
    <property type="entry name" value="DIHYDROLIPOYL DEHYDROGENASE"/>
    <property type="match status" value="1"/>
</dbReference>
<evidence type="ECO:0000256" key="14">
    <source>
        <dbReference type="RuleBase" id="RU003692"/>
    </source>
</evidence>
<sequence>MNKDIIIEKLNGHDKEAIVGKLNKKSGDNISAGEVIMTVESSKGTFPIKSEFTGKILNLTISEGDTVKKGEKIGDMDADSSSSSNEKKQGYTFGIVKPIDKSVDVDLLVIGGGPGGYVAAIRGAQNGLKVALIEEDRLGGTCLNYGCIPTKAMISSVNIIESIKSSNSHGITVNDFDINLEKMVERKDSVVDQLIGGIEHLMNSNSIEYINGRAKVNEDKTIVVNTKKYNYKFTYKNLILALGSKVSTLPIEGADDKDILTNEELLNLKEIPKSLTIIGGGVIGMEFAFIYNSLGTKVNVIEYTPQILGLLDSDVADVIKDSAKEKGINIYENAKAVAIKNTLDGLKLLEVEIKGTIHHISSEKLAMATGRKANLESLDLNALDVKLNEKGNGILVDEFMRTSAENIYAVGDVTNIIQLAHVASHQGIVAVDSICSASHKIDYNAIPSAIFVSPEVGHVGLSEKAAKECSTDIIVSKFPFIANGKAIAMGESEGFVKLIADKNSKTILGGTIVGPHATDLMAVLSNLVAQKTTVEKAIDVIYAHPTSSESIHEALLMLEGKGIHFA</sequence>
<keyword evidence="7" id="KW-0450">Lipoyl</keyword>
<dbReference type="InterPro" id="IPR023753">
    <property type="entry name" value="FAD/NAD-binding_dom"/>
</dbReference>
<keyword evidence="19" id="KW-1185">Reference proteome</keyword>
<dbReference type="SUPFAM" id="SSF51905">
    <property type="entry name" value="FAD/NAD(P)-binding domain"/>
    <property type="match status" value="1"/>
</dbReference>
<name>A0ABS4KK62_9FIRM</name>
<evidence type="ECO:0000256" key="9">
    <source>
        <dbReference type="ARBA" id="ARBA00023002"/>
    </source>
</evidence>
<dbReference type="InterPro" id="IPR001100">
    <property type="entry name" value="Pyr_nuc-diS_OxRdtase"/>
</dbReference>
<keyword evidence="10 14" id="KW-0520">NAD</keyword>
<evidence type="ECO:0000256" key="1">
    <source>
        <dbReference type="ARBA" id="ARBA00004496"/>
    </source>
</evidence>
<dbReference type="InterPro" id="IPR016156">
    <property type="entry name" value="FAD/NAD-linked_Rdtase_dimer_sf"/>
</dbReference>
<feature type="domain" description="Pyridine nucleotide-disulphide oxidoreductase dimerisation" evidence="16">
    <location>
        <begin position="446"/>
        <end position="554"/>
    </location>
</feature>
<dbReference type="EC" id="1.8.1.4" evidence="3 14"/>
<evidence type="ECO:0000256" key="3">
    <source>
        <dbReference type="ARBA" id="ARBA00012608"/>
    </source>
</evidence>
<dbReference type="SUPFAM" id="SSF55424">
    <property type="entry name" value="FAD/NAD-linked reductases, dimerisation (C-terminal) domain"/>
    <property type="match status" value="1"/>
</dbReference>
<dbReference type="Proteomes" id="UP001314903">
    <property type="component" value="Unassembled WGS sequence"/>
</dbReference>
<keyword evidence="11" id="KW-1015">Disulfide bond</keyword>
<keyword evidence="12 14" id="KW-0676">Redox-active center</keyword>
<dbReference type="InterPro" id="IPR004099">
    <property type="entry name" value="Pyr_nucl-diS_OxRdtase_dimer"/>
</dbReference>
<dbReference type="Pfam" id="PF02852">
    <property type="entry name" value="Pyr_redox_dim"/>
    <property type="match status" value="1"/>
</dbReference>
<feature type="domain" description="Lipoyl-binding" evidence="15">
    <location>
        <begin position="16"/>
        <end position="74"/>
    </location>
</feature>
<evidence type="ECO:0000259" key="16">
    <source>
        <dbReference type="Pfam" id="PF02852"/>
    </source>
</evidence>
<evidence type="ECO:0000256" key="2">
    <source>
        <dbReference type="ARBA" id="ARBA00007532"/>
    </source>
</evidence>
<evidence type="ECO:0000256" key="6">
    <source>
        <dbReference type="ARBA" id="ARBA00022630"/>
    </source>
</evidence>
<keyword evidence="5" id="KW-0963">Cytoplasm</keyword>
<evidence type="ECO:0000313" key="19">
    <source>
        <dbReference type="Proteomes" id="UP001314903"/>
    </source>
</evidence>
<evidence type="ECO:0000259" key="17">
    <source>
        <dbReference type="Pfam" id="PF07992"/>
    </source>
</evidence>
<comment type="subcellular location">
    <subcellularLocation>
        <location evidence="1">Cytoplasm</location>
    </subcellularLocation>
</comment>
<comment type="caution">
    <text evidence="18">The sequence shown here is derived from an EMBL/GenBank/DDBJ whole genome shotgun (WGS) entry which is preliminary data.</text>
</comment>
<reference evidence="18 19" key="1">
    <citation type="submission" date="2021-03" db="EMBL/GenBank/DDBJ databases">
        <title>Genomic Encyclopedia of Type Strains, Phase IV (KMG-IV): sequencing the most valuable type-strain genomes for metagenomic binning, comparative biology and taxonomic classification.</title>
        <authorList>
            <person name="Goeker M."/>
        </authorList>
    </citation>
    <scope>NUCLEOTIDE SEQUENCE [LARGE SCALE GENOMIC DNA]</scope>
    <source>
        <strain evidence="18 19">DSM 27512</strain>
    </source>
</reference>
<dbReference type="Gene3D" id="2.40.50.100">
    <property type="match status" value="1"/>
</dbReference>
<comment type="similarity">
    <text evidence="2 14">Belongs to the class-I pyridine nucleotide-disulfide oxidoreductase family.</text>
</comment>
<dbReference type="SUPFAM" id="SSF51230">
    <property type="entry name" value="Single hybrid motif"/>
    <property type="match status" value="1"/>
</dbReference>
<evidence type="ECO:0000256" key="13">
    <source>
        <dbReference type="ARBA" id="ARBA00049187"/>
    </source>
</evidence>
<dbReference type="InterPro" id="IPR006258">
    <property type="entry name" value="Lipoamide_DH"/>
</dbReference>
<dbReference type="Pfam" id="PF07992">
    <property type="entry name" value="Pyr_redox_2"/>
    <property type="match status" value="1"/>
</dbReference>
<dbReference type="PROSITE" id="PS00189">
    <property type="entry name" value="LIPOYL"/>
    <property type="match status" value="1"/>
</dbReference>
<comment type="cofactor">
    <cofactor evidence="14">
        <name>FAD</name>
        <dbReference type="ChEBI" id="CHEBI:57692"/>
    </cofactor>
    <text evidence="14">Binds 1 FAD per subunit.</text>
</comment>
<dbReference type="PRINTS" id="PR00368">
    <property type="entry name" value="FADPNR"/>
</dbReference>
<dbReference type="InterPro" id="IPR011053">
    <property type="entry name" value="Single_hybrid_motif"/>
</dbReference>
<evidence type="ECO:0000256" key="8">
    <source>
        <dbReference type="ARBA" id="ARBA00022827"/>
    </source>
</evidence>
<gene>
    <name evidence="18" type="ORF">J2Z35_001950</name>
</gene>
<proteinExistence type="inferred from homology"/>
<evidence type="ECO:0000313" key="18">
    <source>
        <dbReference type="EMBL" id="MBP2028149.1"/>
    </source>
</evidence>
<keyword evidence="8 14" id="KW-0274">FAD</keyword>
<accession>A0ABS4KK62</accession>
<dbReference type="InterPro" id="IPR036188">
    <property type="entry name" value="FAD/NAD-bd_sf"/>
</dbReference>
<keyword evidence="9 14" id="KW-0560">Oxidoreductase</keyword>
<dbReference type="InterPro" id="IPR050151">
    <property type="entry name" value="Class-I_Pyr_Nuc-Dis_Oxidored"/>
</dbReference>
<evidence type="ECO:0000256" key="12">
    <source>
        <dbReference type="ARBA" id="ARBA00023284"/>
    </source>
</evidence>
<organism evidence="18 19">
    <name type="scientific">Acetoanaerobium pronyense</name>
    <dbReference type="NCBI Taxonomy" id="1482736"/>
    <lineage>
        <taxon>Bacteria</taxon>
        <taxon>Bacillati</taxon>
        <taxon>Bacillota</taxon>
        <taxon>Clostridia</taxon>
        <taxon>Peptostreptococcales</taxon>
        <taxon>Filifactoraceae</taxon>
        <taxon>Acetoanaerobium</taxon>
    </lineage>
</organism>
<dbReference type="PRINTS" id="PR00411">
    <property type="entry name" value="PNDRDTASEI"/>
</dbReference>
<evidence type="ECO:0000256" key="5">
    <source>
        <dbReference type="ARBA" id="ARBA00022490"/>
    </source>
</evidence>
<dbReference type="EMBL" id="JAGGLI010000022">
    <property type="protein sequence ID" value="MBP2028149.1"/>
    <property type="molecule type" value="Genomic_DNA"/>
</dbReference>